<proteinExistence type="predicted"/>
<organism evidence="7 8">
    <name type="scientific">Helicostylum pulchrum</name>
    <dbReference type="NCBI Taxonomy" id="562976"/>
    <lineage>
        <taxon>Eukaryota</taxon>
        <taxon>Fungi</taxon>
        <taxon>Fungi incertae sedis</taxon>
        <taxon>Mucoromycota</taxon>
        <taxon>Mucoromycotina</taxon>
        <taxon>Mucoromycetes</taxon>
        <taxon>Mucorales</taxon>
        <taxon>Mucorineae</taxon>
        <taxon>Mucoraceae</taxon>
        <taxon>Helicostylum</taxon>
    </lineage>
</organism>
<evidence type="ECO:0000313" key="7">
    <source>
        <dbReference type="EMBL" id="GAA5797963.1"/>
    </source>
</evidence>
<dbReference type="PANTHER" id="PTHR39490:SF8">
    <property type="entry name" value="ZINC FINGER FYVE DOMAIN-CONTAINING PROTEIN 21"/>
    <property type="match status" value="1"/>
</dbReference>
<name>A0ABP9XUQ6_9FUNG</name>
<evidence type="ECO:0000256" key="4">
    <source>
        <dbReference type="PROSITE-ProRule" id="PRU00091"/>
    </source>
</evidence>
<keyword evidence="2 4" id="KW-0863">Zinc-finger</keyword>
<evidence type="ECO:0000256" key="2">
    <source>
        <dbReference type="ARBA" id="ARBA00022771"/>
    </source>
</evidence>
<feature type="compositionally biased region" description="Low complexity" evidence="5">
    <location>
        <begin position="97"/>
        <end position="116"/>
    </location>
</feature>
<gene>
    <name evidence="7" type="ORF">HPULCUR_003361</name>
</gene>
<dbReference type="InterPro" id="IPR011011">
    <property type="entry name" value="Znf_FYVE_PHD"/>
</dbReference>
<dbReference type="CDD" id="cd15760">
    <property type="entry name" value="FYVE_scVPS27p_like"/>
    <property type="match status" value="1"/>
</dbReference>
<feature type="region of interest" description="Disordered" evidence="5">
    <location>
        <begin position="201"/>
        <end position="249"/>
    </location>
</feature>
<feature type="region of interest" description="Disordered" evidence="5">
    <location>
        <begin position="72"/>
        <end position="117"/>
    </location>
</feature>
<keyword evidence="8" id="KW-1185">Reference proteome</keyword>
<dbReference type="SMART" id="SM00064">
    <property type="entry name" value="FYVE"/>
    <property type="match status" value="1"/>
</dbReference>
<dbReference type="PANTHER" id="PTHR39490">
    <property type="entry name" value="ARRESTIN DOMAIN-CONTAINING PROTEIN D"/>
    <property type="match status" value="1"/>
</dbReference>
<dbReference type="Proteomes" id="UP001476247">
    <property type="component" value="Unassembled WGS sequence"/>
</dbReference>
<evidence type="ECO:0000256" key="1">
    <source>
        <dbReference type="ARBA" id="ARBA00022723"/>
    </source>
</evidence>
<evidence type="ECO:0000256" key="3">
    <source>
        <dbReference type="ARBA" id="ARBA00022833"/>
    </source>
</evidence>
<accession>A0ABP9XUQ6</accession>
<protein>
    <recommendedName>
        <fullName evidence="6">FYVE-type domain-containing protein</fullName>
    </recommendedName>
</protein>
<evidence type="ECO:0000256" key="5">
    <source>
        <dbReference type="SAM" id="MobiDB-lite"/>
    </source>
</evidence>
<dbReference type="InterPro" id="IPR013083">
    <property type="entry name" value="Znf_RING/FYVE/PHD"/>
</dbReference>
<evidence type="ECO:0000313" key="8">
    <source>
        <dbReference type="Proteomes" id="UP001476247"/>
    </source>
</evidence>
<dbReference type="Pfam" id="PF01363">
    <property type="entry name" value="FYVE"/>
    <property type="match status" value="1"/>
</dbReference>
<dbReference type="SUPFAM" id="SSF57903">
    <property type="entry name" value="FYVE/PHD zinc finger"/>
    <property type="match status" value="1"/>
</dbReference>
<reference evidence="7 8" key="1">
    <citation type="submission" date="2024-04" db="EMBL/GenBank/DDBJ databases">
        <title>genome sequences of Mucor flavus KT1a and Helicostylum pulchrum KT1b strains isolation_sourced from the surface of a dry-aged beef.</title>
        <authorList>
            <person name="Toyotome T."/>
            <person name="Hosono M."/>
            <person name="Torimaru M."/>
            <person name="Fukuda K."/>
            <person name="Mikami N."/>
        </authorList>
    </citation>
    <scope>NUCLEOTIDE SEQUENCE [LARGE SCALE GENOMIC DNA]</scope>
    <source>
        <strain evidence="7 8">KT1b</strain>
    </source>
</reference>
<dbReference type="EMBL" id="BAABUJ010000009">
    <property type="protein sequence ID" value="GAA5797963.1"/>
    <property type="molecule type" value="Genomic_DNA"/>
</dbReference>
<dbReference type="InterPro" id="IPR000306">
    <property type="entry name" value="Znf_FYVE"/>
</dbReference>
<evidence type="ECO:0000259" key="6">
    <source>
        <dbReference type="PROSITE" id="PS50178"/>
    </source>
</evidence>
<feature type="region of interest" description="Disordered" evidence="5">
    <location>
        <begin position="28"/>
        <end position="47"/>
    </location>
</feature>
<keyword evidence="3" id="KW-0862">Zinc</keyword>
<feature type="compositionally biased region" description="Polar residues" evidence="5">
    <location>
        <begin position="225"/>
        <end position="244"/>
    </location>
</feature>
<dbReference type="Gene3D" id="3.30.40.10">
    <property type="entry name" value="Zinc/RING finger domain, C3HC4 (zinc finger)"/>
    <property type="match status" value="1"/>
</dbReference>
<feature type="domain" description="FYVE-type" evidence="6">
    <location>
        <begin position="456"/>
        <end position="510"/>
    </location>
</feature>
<keyword evidence="1" id="KW-0479">Metal-binding</keyword>
<dbReference type="PROSITE" id="PS50178">
    <property type="entry name" value="ZF_FYVE"/>
    <property type="match status" value="1"/>
</dbReference>
<sequence length="517" mass="59139">METLKPPQMQKEKSTTTRNFVARQQSITRGTASSRAKAVKPIDTHNNLSQRRLSVRTRNPSLTNMTTHIIQRRSSLSMHDKLLPSSSTLPERKISFDRSSSSNSSSSSVSTRVHSSCSKKETVTTPDFFKYDDDAVHAETDNQQKQMNPLETPVTLVEIPELPTITTTTTTTNTTTTATTMTNNSFVPIICTACNQRIKTSKSESSTNSIKHETSSSEDIMTMVRTRSNTPTSPIPTRNSNNYSIPEEQVEQERPENLEQWNKLIQQQQKVLEFINHDQTNMMTLSNTEFNESDTTNILDTQLELLKRFETLLLFSTSHLTPQVNSSTNEITVEPELPIKNWQTKIEYNIARFKWNFSQLFGTVVGTAQLEEQAFDALGYTDHIVVSGVCVTTEPGLLPKKLQKYYPNRGQLIYHKYVIYVSRKQRLDVFTLLNVNHWQKDNLVKQCQFKENATSCETEFSLIHRRHHCRSCGHLFCQTHCSNLLPLFISNGQERGEWSRVCDTCFYARIDPQFITK</sequence>
<dbReference type="InterPro" id="IPR017455">
    <property type="entry name" value="Znf_FYVE-rel"/>
</dbReference>
<comment type="caution">
    <text evidence="7">The sequence shown here is derived from an EMBL/GenBank/DDBJ whole genome shotgun (WGS) entry which is preliminary data.</text>
</comment>
<dbReference type="InterPro" id="IPR052113">
    <property type="entry name" value="FYVE-type_Zinc_Finger"/>
</dbReference>